<dbReference type="PANTHER" id="PTHR12673">
    <property type="entry name" value="FACIOGENITAL DYSPLASIA PROTEIN"/>
    <property type="match status" value="1"/>
</dbReference>
<feature type="domain" description="Arf-GAP" evidence="15">
    <location>
        <begin position="2200"/>
        <end position="2323"/>
    </location>
</feature>
<keyword evidence="17" id="KW-1185">Reference proteome</keyword>
<evidence type="ECO:0000256" key="6">
    <source>
        <dbReference type="ARBA" id="ARBA00022833"/>
    </source>
</evidence>
<sequence>MAASPRSSAKTTPVSVYHALAQIADNLARVTPPASLPLPADSSATPSASSSSLKSALLAPFRLVSTTVKASKAYRNRTAALAAYSDARKRLPPIISWLRRSPLDVFRNCRLDAGRKIADEPGRGDRVDAAMAVRGALLRRAAKVARMAIALGESSLGCSAADMLPIALALASALFGLSRRQAAAKLLRAILAKLDPSCAFLDAQAPCAGVSKGKKGTSDGALELGCDYVSLLNNFALTFESDDAPTALALYLRSLDITQHQVSIDDKFKPQRITRIAIIHTNMATVHQRMGDTSASIFHRFEAAAVLSSLDQPPPSTALDILGRLSSMFLCAFNTPDCSNKTGATGLASLMLAIYTARPAVALAKTDLQKADALHDTAVCLVLASRLTEAEHLLHAALATDPALDALAAGGCGTFSALATVYREASRFDAARAMLAHGLAVVDPTSEFAACLAADSVRDALQSGDVDTAAVHAAAVLATPLTPLFASSHISVYAALASGVSTCQLPPSALPLGWQAGVLDAYRTLCGESGEPHPSLTSVARVVRTAAALAADPDDAARAFAAQLADIHPLPPTLTPAAPVLAALLDVDYSPAESKGMPFRVAAANAAACAALAQIDLSDQVPVTLPVVHVSALDALLVATAGGDLSRLPGPLGMWPVLGLAPEFDACFLDDGLLLWREALVHWLEAVAVIVVVGDGEWLALCALPAPAIPVWLAPSGKDPDCAFADALHSFLAAIPSSHLSLSLVLPNTPLAALAWFARHASQRVTVYSGAPKSHTGPTRAWGASVGAFRGTIPFARLPTVSHPPVHSVVFPHLPISLSELIAATQGPSAHPVADWAAWLASPVPNLPACPHLDAGISPLQLDAAELGSDLCRRIAVDPPLDVISSSPRHVALFVHWRFQWVGRSASPGSGLYPKVVAVEARGKKFMAVAKTLKRRTKIAHELLETEVTYVSSLNALIEVYVKPLRFNAQTSPNPIARAESLDAIFSNVELIARTNETLADSLRERMAEWDPMTTCLGDALKRMAPFLKLYTQYCKNYDNSLKAVAQCSQSKQFTAFLESGHLHPDSLNLHLADALIMPIQRIPRYIMLLSDIIKYTPDDHPDATNLAEALTLISEIARTVNSSMAVADSMNRIVEIQQMLSKDCPILVEPARRFVREGYLTKNREKRMYFLFNDILVYAAKQNSSMFLFKGLIPLNTTWIKDLAGEEVSLPHAFQIVSTKKTYTVCADSESAKASWMADINAQIDELVAKDPSLVARRAEAGRVVKSRFRRKGAGESGAAGDASGSGMPVLSAPATIDLTVPTPRLSYRYLFSGNCDKVGTLCKLGSSRFTRWNNRIFLLKDMFLYYYKTEADEEPTGIVPLDGCIVESRQDISKKNKYYFDISHSTRSRVYHIFAKETADRTEWSNLLLRAINGDRAVSNFGLPFVFCNIAWGPLIVKELALEAFLSVITLCKDDMLDEHYSALSTKDGANFLPALINTLNAEGAVFELGAKALRHASRFQFTHAYLLDSNNGVCEFLGGLMSREGTSKATVGNIAWTLVHLLAPSMGPGPDEPAPAILGESPIIPLVILLERAGDEFMIDAAIKAMAHLAEDAFLRAAFLKDNALKPLVEVLRTASSHVALYYGCLTLSLVSSNDSIRAAIPNLGAIPTLVTHLSSPSPWVIEAALRALSGLASSSHNRVLMTESLFLSPLLSALESNATPSMLAVAMDCIRAFSASLYGKEVILNGGCLPSLVAALTLNQDVKVLTNVAAAIANVTEGGSTLIQSEFRELGGMDSMFAVANNWLPAEPNRIHARLQEAILRVLCNVCLSSNPNIELLVAAPETVAAVVHSLSSPVERVVAQAARLAGEVSIVENGARTLQHSAAVEPLFRVACWNVEGSTTYQASARVSAVIALANLAKSSIVVAHLGELVAEAPLAVADLAHGAGLAGIAARKLAGKLDLDLGVAPVLHESAKRPATPEVTAQSGGRLTLAAPDKLLDPAKAAVIIDSAVAVESWMATSETELNVSTGDVIAVYDATHPEWWYARVGGVTGFVPCFCLETVSAGMRKTTSATLDKAARLARLSTAPADEVVMTLEEEGVRMGYLKLQSTSVLKSWIRHFAVLEAGKLAIYKTVHDPVPVFELDVQVVNVKNASDLTFEMIAPDKRYLFQGETQAEVTAWVAAIRDATASQLRNVTSVGKTGTLKRVHSKTKSQINQLIANIWKLPGNSVCADCFNTKPDWCSINLGILVCIECSGLHRSLGTSISKVRSLKLDDLVPYVEEYMQAIGNEAANSILEAWPSRVIRYKPSDPSLAGMRNQYIKYKYVEKRLLAKGTETDPDKLGAALRASIAAGSHMGILAALAAGAAVDWLPPDKPGAIGSVAYALETQAPRVVVTALVLNNADINSVSPKSGGTPAHDAVLAERSDVLEILMDNNADIKTPNAEGQTVLQLAEALNATRCITILRGETASPSECEASGSAAGSSPPPPTSENVRVMSVTSLPPAPPAGANDNYEDLLALIEDDALPPPPPDMLAADSAPPKPAGRTKPARVGGGRRGSGPPPPLSQGAAAASSPGEDSGAAFATRRPTAKKLPPPAVDVSGSDNSLGEVQPIVPADWHQADHAQAAQADSYQADHAQADHAQAGVTQPRKPTATKPTTPKPTTPKPASPKPRKPTGVKPASPKPAKPAAAKPVAAASCA</sequence>
<dbReference type="PROSITE" id="PS50002">
    <property type="entry name" value="SH3"/>
    <property type="match status" value="1"/>
</dbReference>
<dbReference type="SMART" id="SM00233">
    <property type="entry name" value="PH"/>
    <property type="match status" value="3"/>
</dbReference>
<evidence type="ECO:0000259" key="12">
    <source>
        <dbReference type="PROSITE" id="PS50002"/>
    </source>
</evidence>
<dbReference type="GO" id="GO:0008270">
    <property type="term" value="F:zinc ion binding"/>
    <property type="evidence" value="ECO:0007669"/>
    <property type="project" value="UniProtKB-KW"/>
</dbReference>
<evidence type="ECO:0000256" key="3">
    <source>
        <dbReference type="ARBA" id="ARBA00020768"/>
    </source>
</evidence>
<keyword evidence="6" id="KW-0862">Zinc</keyword>
<dbReference type="Pfam" id="PF22697">
    <property type="entry name" value="SOS1_NGEF_PH"/>
    <property type="match status" value="1"/>
</dbReference>
<dbReference type="GO" id="GO:0005085">
    <property type="term" value="F:guanyl-nucleotide exchange factor activity"/>
    <property type="evidence" value="ECO:0007669"/>
    <property type="project" value="InterPro"/>
</dbReference>
<dbReference type="SMART" id="SM00185">
    <property type="entry name" value="ARM"/>
    <property type="match status" value="4"/>
</dbReference>
<feature type="compositionally biased region" description="Low complexity" evidence="11">
    <location>
        <begin position="2671"/>
        <end position="2684"/>
    </location>
</feature>
<feature type="region of interest" description="Disordered" evidence="11">
    <location>
        <begin position="2456"/>
        <end position="2684"/>
    </location>
</feature>
<feature type="compositionally biased region" description="Pro residues" evidence="11">
    <location>
        <begin position="2643"/>
        <end position="2654"/>
    </location>
</feature>
<dbReference type="Pfam" id="PF00169">
    <property type="entry name" value="PH"/>
    <property type="match status" value="2"/>
</dbReference>
<dbReference type="SUPFAM" id="SSF48403">
    <property type="entry name" value="Ankyrin repeat"/>
    <property type="match status" value="1"/>
</dbReference>
<evidence type="ECO:0000256" key="7">
    <source>
        <dbReference type="PROSITE-ProRule" id="PRU00023"/>
    </source>
</evidence>
<dbReference type="InterPro" id="IPR002110">
    <property type="entry name" value="Ankyrin_rpt"/>
</dbReference>
<dbReference type="InterPro" id="IPR000225">
    <property type="entry name" value="Armadillo"/>
</dbReference>
<evidence type="ECO:0000256" key="4">
    <source>
        <dbReference type="ARBA" id="ARBA00022443"/>
    </source>
</evidence>
<dbReference type="Gene3D" id="1.25.40.10">
    <property type="entry name" value="Tetratricopeptide repeat domain"/>
    <property type="match status" value="1"/>
</dbReference>
<organism evidence="16 17">
    <name type="scientific">Thecamonas trahens ATCC 50062</name>
    <dbReference type="NCBI Taxonomy" id="461836"/>
    <lineage>
        <taxon>Eukaryota</taxon>
        <taxon>Apusozoa</taxon>
        <taxon>Apusomonadida</taxon>
        <taxon>Apusomonadidae</taxon>
        <taxon>Thecamonas</taxon>
    </lineage>
</organism>
<evidence type="ECO:0000256" key="9">
    <source>
        <dbReference type="PROSITE-ProRule" id="PRU00259"/>
    </source>
</evidence>
<feature type="compositionally biased region" description="Low complexity" evidence="11">
    <location>
        <begin position="2550"/>
        <end position="2560"/>
    </location>
</feature>
<dbReference type="eggNOG" id="KOG0521">
    <property type="taxonomic scope" value="Eukaryota"/>
</dbReference>
<evidence type="ECO:0000259" key="15">
    <source>
        <dbReference type="PROSITE" id="PS50115"/>
    </source>
</evidence>
<dbReference type="PROSITE" id="PS50297">
    <property type="entry name" value="ANK_REP_REGION"/>
    <property type="match status" value="1"/>
</dbReference>
<dbReference type="Pfam" id="PF01412">
    <property type="entry name" value="ArfGap"/>
    <property type="match status" value="1"/>
</dbReference>
<dbReference type="Gene3D" id="1.25.10.10">
    <property type="entry name" value="Leucine-rich Repeat Variant"/>
    <property type="match status" value="1"/>
</dbReference>
<dbReference type="STRING" id="461836.A0A0L0D2W4"/>
<dbReference type="OrthoDB" id="10266696at2759"/>
<dbReference type="PROSITE" id="PS50088">
    <property type="entry name" value="ANK_REPEAT"/>
    <property type="match status" value="1"/>
</dbReference>
<dbReference type="InterPro" id="IPR011993">
    <property type="entry name" value="PH-like_dom_sf"/>
</dbReference>
<evidence type="ECO:0000256" key="10">
    <source>
        <dbReference type="PROSITE-ProRule" id="PRU00288"/>
    </source>
</evidence>
<dbReference type="SUPFAM" id="SSF50729">
    <property type="entry name" value="PH domain-like"/>
    <property type="match status" value="3"/>
</dbReference>
<feature type="repeat" description="ANK" evidence="7">
    <location>
        <begin position="2396"/>
        <end position="2428"/>
    </location>
</feature>
<dbReference type="InterPro" id="IPR038508">
    <property type="entry name" value="ArfGAP_dom_sf"/>
</dbReference>
<dbReference type="InterPro" id="IPR055251">
    <property type="entry name" value="SOS1_NGEF_PH"/>
</dbReference>
<dbReference type="SUPFAM" id="SSF48452">
    <property type="entry name" value="TPR-like"/>
    <property type="match status" value="1"/>
</dbReference>
<dbReference type="Proteomes" id="UP000054408">
    <property type="component" value="Unassembled WGS sequence"/>
</dbReference>
<dbReference type="Gene3D" id="1.10.220.150">
    <property type="entry name" value="Arf GTPase activating protein"/>
    <property type="match status" value="1"/>
</dbReference>
<dbReference type="InterPro" id="IPR051092">
    <property type="entry name" value="FYVE_RhoGEF_PH"/>
</dbReference>
<dbReference type="PROSITE" id="PS50003">
    <property type="entry name" value="PH_DOMAIN"/>
    <property type="match status" value="3"/>
</dbReference>
<evidence type="ECO:0000256" key="5">
    <source>
        <dbReference type="ARBA" id="ARBA00022723"/>
    </source>
</evidence>
<comment type="subcellular location">
    <subcellularLocation>
        <location evidence="1">Cytoplasm</location>
        <location evidence="1">Myofibril</location>
        <location evidence="1">Sarcomere</location>
        <location evidence="1">A band</location>
    </subcellularLocation>
    <subcellularLocation>
        <location evidence="2">Cytoplasm</location>
        <location evidence="2">Myofibril</location>
        <location evidence="2">Sarcomere</location>
        <location evidence="2">Z line</location>
    </subcellularLocation>
</comment>
<dbReference type="PANTHER" id="PTHR12673:SF263">
    <property type="entry name" value="PLECKSTRIN DOMAIN-CONTAINING PROTEIN"/>
    <property type="match status" value="1"/>
</dbReference>
<evidence type="ECO:0000256" key="2">
    <source>
        <dbReference type="ARBA" id="ARBA00004216"/>
    </source>
</evidence>
<evidence type="ECO:0000256" key="1">
    <source>
        <dbReference type="ARBA" id="ARBA00004161"/>
    </source>
</evidence>
<dbReference type="PROSITE" id="PS50010">
    <property type="entry name" value="DH_2"/>
    <property type="match status" value="1"/>
</dbReference>
<keyword evidence="5" id="KW-0479">Metal-binding</keyword>
<evidence type="ECO:0000313" key="17">
    <source>
        <dbReference type="Proteomes" id="UP000054408"/>
    </source>
</evidence>
<keyword evidence="7" id="KW-0040">ANK repeat</keyword>
<dbReference type="Gene3D" id="1.25.40.20">
    <property type="entry name" value="Ankyrin repeat-containing domain"/>
    <property type="match status" value="1"/>
</dbReference>
<dbReference type="InterPro" id="IPR037278">
    <property type="entry name" value="ARFGAP/RecO"/>
</dbReference>
<dbReference type="SMART" id="SM00326">
    <property type="entry name" value="SH3"/>
    <property type="match status" value="1"/>
</dbReference>
<dbReference type="InterPro" id="IPR036028">
    <property type="entry name" value="SH3-like_dom_sf"/>
</dbReference>
<feature type="domain" description="SH3" evidence="12">
    <location>
        <begin position="1989"/>
        <end position="2048"/>
    </location>
</feature>
<dbReference type="EMBL" id="GL349443">
    <property type="protein sequence ID" value="KNC46662.1"/>
    <property type="molecule type" value="Genomic_DNA"/>
</dbReference>
<dbReference type="Pfam" id="PF00514">
    <property type="entry name" value="Arm"/>
    <property type="match status" value="1"/>
</dbReference>
<feature type="domain" description="PH" evidence="13">
    <location>
        <begin position="1316"/>
        <end position="1415"/>
    </location>
</feature>
<dbReference type="PROSITE" id="PS50176">
    <property type="entry name" value="ARM_REPEAT"/>
    <property type="match status" value="1"/>
</dbReference>
<reference evidence="16 17" key="1">
    <citation type="submission" date="2010-05" db="EMBL/GenBank/DDBJ databases">
        <title>The Genome Sequence of Thecamonas trahens ATCC 50062.</title>
        <authorList>
            <consortium name="The Broad Institute Genome Sequencing Platform"/>
            <person name="Russ C."/>
            <person name="Cuomo C."/>
            <person name="Shea T."/>
            <person name="Young S.K."/>
            <person name="Zeng Q."/>
            <person name="Koehrsen M."/>
            <person name="Haas B."/>
            <person name="Borodovsky M."/>
            <person name="Guigo R."/>
            <person name="Alvarado L."/>
            <person name="Berlin A."/>
            <person name="Bochicchio J."/>
            <person name="Borenstein D."/>
            <person name="Chapman S."/>
            <person name="Chen Z."/>
            <person name="Freedman E."/>
            <person name="Gellesch M."/>
            <person name="Goldberg J."/>
            <person name="Griggs A."/>
            <person name="Gujja S."/>
            <person name="Heilman E."/>
            <person name="Heiman D."/>
            <person name="Hepburn T."/>
            <person name="Howarth C."/>
            <person name="Jen D."/>
            <person name="Larson L."/>
            <person name="Mehta T."/>
            <person name="Park D."/>
            <person name="Pearson M."/>
            <person name="Roberts A."/>
            <person name="Saif S."/>
            <person name="Shenoy N."/>
            <person name="Sisk P."/>
            <person name="Stolte C."/>
            <person name="Sykes S."/>
            <person name="Thomson T."/>
            <person name="Walk T."/>
            <person name="White J."/>
            <person name="Yandava C."/>
            <person name="Burger G."/>
            <person name="Gray M.W."/>
            <person name="Holland P.W.H."/>
            <person name="King N."/>
            <person name="Lang F.B.F."/>
            <person name="Roger A.J."/>
            <person name="Ruiz-Trillo I."/>
            <person name="Lander E."/>
            <person name="Nusbaum C."/>
        </authorList>
    </citation>
    <scope>NUCLEOTIDE SEQUENCE [LARGE SCALE GENOMIC DNA]</scope>
    <source>
        <strain evidence="16 17">ATCC 50062</strain>
    </source>
</reference>
<dbReference type="Gene3D" id="2.30.30.40">
    <property type="entry name" value="SH3 Domains"/>
    <property type="match status" value="1"/>
</dbReference>
<dbReference type="SUPFAM" id="SSF48065">
    <property type="entry name" value="DBL homology domain (DH-domain)"/>
    <property type="match status" value="1"/>
</dbReference>
<name>A0A0L0D2W4_THETB</name>
<evidence type="ECO:0000313" key="16">
    <source>
        <dbReference type="EMBL" id="KNC46662.1"/>
    </source>
</evidence>
<dbReference type="InterPro" id="IPR001452">
    <property type="entry name" value="SH3_domain"/>
</dbReference>
<proteinExistence type="predicted"/>
<dbReference type="Pfam" id="PF07653">
    <property type="entry name" value="SH3_2"/>
    <property type="match status" value="1"/>
</dbReference>
<dbReference type="InterPro" id="IPR011990">
    <property type="entry name" value="TPR-like_helical_dom_sf"/>
</dbReference>
<accession>A0A0L0D2W4</accession>
<dbReference type="Gene3D" id="2.30.29.30">
    <property type="entry name" value="Pleckstrin-homology domain (PH domain)/Phosphotyrosine-binding domain (PTB)"/>
    <property type="match status" value="3"/>
</dbReference>
<dbReference type="InterPro" id="IPR000219">
    <property type="entry name" value="DH_dom"/>
</dbReference>
<dbReference type="InterPro" id="IPR016024">
    <property type="entry name" value="ARM-type_fold"/>
</dbReference>
<feature type="domain" description="DH" evidence="14">
    <location>
        <begin position="935"/>
        <end position="1124"/>
    </location>
</feature>
<keyword evidence="10" id="KW-0863">Zinc-finger</keyword>
<gene>
    <name evidence="16" type="ORF">AMSG_03099</name>
</gene>
<dbReference type="PROSITE" id="PS50115">
    <property type="entry name" value="ARFGAP"/>
    <property type="match status" value="1"/>
</dbReference>
<dbReference type="GO" id="GO:0005096">
    <property type="term" value="F:GTPase activator activity"/>
    <property type="evidence" value="ECO:0007669"/>
    <property type="project" value="InterPro"/>
</dbReference>
<dbReference type="CDD" id="cd08204">
    <property type="entry name" value="ArfGap"/>
    <property type="match status" value="1"/>
</dbReference>
<dbReference type="GO" id="GO:0005737">
    <property type="term" value="C:cytoplasm"/>
    <property type="evidence" value="ECO:0007669"/>
    <property type="project" value="TreeGrafter"/>
</dbReference>
<feature type="compositionally biased region" description="Low complexity" evidence="11">
    <location>
        <begin position="2607"/>
        <end position="2642"/>
    </location>
</feature>
<feature type="domain" description="PH" evidence="13">
    <location>
        <begin position="2082"/>
        <end position="2173"/>
    </location>
</feature>
<dbReference type="GeneID" id="25562734"/>
<dbReference type="CDD" id="cd00160">
    <property type="entry name" value="RhoGEF"/>
    <property type="match status" value="1"/>
</dbReference>
<dbReference type="CDD" id="cd00174">
    <property type="entry name" value="SH3"/>
    <property type="match status" value="1"/>
</dbReference>
<dbReference type="InterPro" id="IPR035899">
    <property type="entry name" value="DBL_dom_sf"/>
</dbReference>
<evidence type="ECO:0000259" key="13">
    <source>
        <dbReference type="PROSITE" id="PS50003"/>
    </source>
</evidence>
<dbReference type="SUPFAM" id="SSF57863">
    <property type="entry name" value="ArfGap/RecO-like zinc finger"/>
    <property type="match status" value="1"/>
</dbReference>
<dbReference type="InterPro" id="IPR011989">
    <property type="entry name" value="ARM-like"/>
</dbReference>
<dbReference type="Pfam" id="PF00621">
    <property type="entry name" value="RhoGEF"/>
    <property type="match status" value="1"/>
</dbReference>
<evidence type="ECO:0000259" key="14">
    <source>
        <dbReference type="PROSITE" id="PS50010"/>
    </source>
</evidence>
<dbReference type="SUPFAM" id="SSF50044">
    <property type="entry name" value="SH3-domain"/>
    <property type="match status" value="1"/>
</dbReference>
<dbReference type="SMART" id="SM00105">
    <property type="entry name" value="ArfGap"/>
    <property type="match status" value="1"/>
</dbReference>
<dbReference type="PRINTS" id="PR00405">
    <property type="entry name" value="REVINTRACTNG"/>
</dbReference>
<evidence type="ECO:0000256" key="11">
    <source>
        <dbReference type="SAM" id="MobiDB-lite"/>
    </source>
</evidence>
<feature type="domain" description="PH" evidence="13">
    <location>
        <begin position="1154"/>
        <end position="1246"/>
    </location>
</feature>
<dbReference type="RefSeq" id="XP_013760435.1">
    <property type="nucleotide sequence ID" value="XM_013904981.1"/>
</dbReference>
<dbReference type="eggNOG" id="KOG4424">
    <property type="taxonomic scope" value="Eukaryota"/>
</dbReference>
<dbReference type="InterPro" id="IPR001164">
    <property type="entry name" value="ArfGAP_dom"/>
</dbReference>
<feature type="repeat" description="ARM" evidence="9">
    <location>
        <begin position="1648"/>
        <end position="1682"/>
    </location>
</feature>
<dbReference type="Gene3D" id="1.20.900.10">
    <property type="entry name" value="Dbl homology (DH) domain"/>
    <property type="match status" value="1"/>
</dbReference>
<keyword evidence="4 8" id="KW-0728">SH3 domain</keyword>
<dbReference type="InterPro" id="IPR036770">
    <property type="entry name" value="Ankyrin_rpt-contain_sf"/>
</dbReference>
<dbReference type="SMART" id="SM00325">
    <property type="entry name" value="RhoGEF"/>
    <property type="match status" value="1"/>
</dbReference>
<evidence type="ECO:0000256" key="8">
    <source>
        <dbReference type="PROSITE-ProRule" id="PRU00192"/>
    </source>
</evidence>
<protein>
    <recommendedName>
        <fullName evidence="3">Protein unc-45 homolog B</fullName>
    </recommendedName>
</protein>
<dbReference type="SUPFAM" id="SSF48371">
    <property type="entry name" value="ARM repeat"/>
    <property type="match status" value="1"/>
</dbReference>
<dbReference type="InterPro" id="IPR001849">
    <property type="entry name" value="PH_domain"/>
</dbReference>
<feature type="compositionally biased region" description="Low complexity" evidence="11">
    <location>
        <begin position="2456"/>
        <end position="2468"/>
    </location>
</feature>